<feature type="region of interest" description="Disordered" evidence="1">
    <location>
        <begin position="1"/>
        <end position="56"/>
    </location>
</feature>
<accession>A0A2B7Y2R5</accession>
<dbReference type="EMBL" id="PDNA01000082">
    <property type="protein sequence ID" value="PGH15485.1"/>
    <property type="molecule type" value="Genomic_DNA"/>
</dbReference>
<reference evidence="3 4" key="1">
    <citation type="submission" date="2017-10" db="EMBL/GenBank/DDBJ databases">
        <title>Comparative genomics in systemic dimorphic fungi from Ajellomycetaceae.</title>
        <authorList>
            <person name="Munoz J.F."/>
            <person name="Mcewen J.G."/>
            <person name="Clay O.K."/>
            <person name="Cuomo C.A."/>
        </authorList>
    </citation>
    <scope>NUCLEOTIDE SEQUENCE [LARGE SCALE GENOMIC DNA]</scope>
    <source>
        <strain evidence="3 4">UAMH7299</strain>
    </source>
</reference>
<feature type="region of interest" description="Disordered" evidence="1">
    <location>
        <begin position="259"/>
        <end position="484"/>
    </location>
</feature>
<dbReference type="InterPro" id="IPR058602">
    <property type="entry name" value="YAG7_dimerisation_dom"/>
</dbReference>
<evidence type="ECO:0000313" key="3">
    <source>
        <dbReference type="EMBL" id="PGH15485.1"/>
    </source>
</evidence>
<keyword evidence="4" id="KW-1185">Reference proteome</keyword>
<evidence type="ECO:0000313" key="4">
    <source>
        <dbReference type="Proteomes" id="UP000224634"/>
    </source>
</evidence>
<dbReference type="STRING" id="1447883.A0A2B7Y2R5"/>
<feature type="compositionally biased region" description="Low complexity" evidence="1">
    <location>
        <begin position="391"/>
        <end position="400"/>
    </location>
</feature>
<feature type="compositionally biased region" description="Basic and acidic residues" evidence="1">
    <location>
        <begin position="435"/>
        <end position="459"/>
    </location>
</feature>
<proteinExistence type="predicted"/>
<feature type="domain" description="YAG7-like dimerisation" evidence="2">
    <location>
        <begin position="171"/>
        <end position="253"/>
    </location>
</feature>
<sequence>MSSSPVANIPPQAESKTAKKKRAKSEATSTAATETPNPGTPTISEAVTNGHGAHEPAFMKDLQKALRNTVKKLNASAKVDAIVAENSDKSLDDLITEKKINADQKAQILKKPGLQATVAQIEEQLSQFKQYGAYYEAKLASQKAELEKAHRDELDATKEKAVAETKEATEKDFGERLLVLSRFLRAAAAMRRSGDETSSDSRAFEGVLFQVYGGTEEAVAGMLKLINGAEDKIPSVDAQPLDVLYSRVKQASLDYIPPATEGWTDETEQAKPTPAAESVPVSDPTLTNAGLTELQEPSMVAQAAATNGYRSSPPPQKEEHVAPPSQTAVNDTAANESGQSAWDNQASASFSTSATAEDWVEVEKVPEPEPALEAAAAPAAPTPQQHDGSWAEEAPAKAAETPVAQSDGFEQVVHHARQNSGRGRGFRSRGGPRGDGFRGRGGFRGDYRGRGRGRGDYRGGRGRGGYAPQGGQAPPVGGEGPRHH</sequence>
<feature type="compositionally biased region" description="Polar residues" evidence="1">
    <location>
        <begin position="324"/>
        <end position="345"/>
    </location>
</feature>
<dbReference type="Proteomes" id="UP000224634">
    <property type="component" value="Unassembled WGS sequence"/>
</dbReference>
<gene>
    <name evidence="3" type="ORF">AJ80_05502</name>
</gene>
<comment type="caution">
    <text evidence="3">The sequence shown here is derived from an EMBL/GenBank/DDBJ whole genome shotgun (WGS) entry which is preliminary data.</text>
</comment>
<organism evidence="3 4">
    <name type="scientific">Polytolypa hystricis (strain UAMH7299)</name>
    <dbReference type="NCBI Taxonomy" id="1447883"/>
    <lineage>
        <taxon>Eukaryota</taxon>
        <taxon>Fungi</taxon>
        <taxon>Dikarya</taxon>
        <taxon>Ascomycota</taxon>
        <taxon>Pezizomycotina</taxon>
        <taxon>Eurotiomycetes</taxon>
        <taxon>Eurotiomycetidae</taxon>
        <taxon>Onygenales</taxon>
        <taxon>Onygenales incertae sedis</taxon>
        <taxon>Polytolypa</taxon>
    </lineage>
</organism>
<feature type="compositionally biased region" description="Polar residues" evidence="1">
    <location>
        <begin position="36"/>
        <end position="47"/>
    </location>
</feature>
<name>A0A2B7Y2R5_POLH7</name>
<dbReference type="OrthoDB" id="5399559at2759"/>
<feature type="compositionally biased region" description="Low complexity" evidence="1">
    <location>
        <begin position="346"/>
        <end position="356"/>
    </location>
</feature>
<evidence type="ECO:0000256" key="1">
    <source>
        <dbReference type="SAM" id="MobiDB-lite"/>
    </source>
</evidence>
<feature type="compositionally biased region" description="Low complexity" evidence="1">
    <location>
        <begin position="26"/>
        <end position="35"/>
    </location>
</feature>
<protein>
    <recommendedName>
        <fullName evidence="2">YAG7-like dimerisation domain-containing protein</fullName>
    </recommendedName>
</protein>
<dbReference type="Pfam" id="PF26434">
    <property type="entry name" value="YAG7_C"/>
    <property type="match status" value="1"/>
</dbReference>
<evidence type="ECO:0000259" key="2">
    <source>
        <dbReference type="Pfam" id="PF26434"/>
    </source>
</evidence>
<dbReference type="AlphaFoldDB" id="A0A2B7Y2R5"/>